<comment type="similarity">
    <text evidence="2">Belongs to the GORASP family.</text>
</comment>
<evidence type="ECO:0000256" key="5">
    <source>
        <dbReference type="ARBA" id="ARBA00022737"/>
    </source>
</evidence>
<evidence type="ECO:0000259" key="10">
    <source>
        <dbReference type="PROSITE" id="PS51865"/>
    </source>
</evidence>
<protein>
    <submittedName>
        <fullName evidence="12">PDZ GRASP-type domain-containing protein</fullName>
    </submittedName>
</protein>
<evidence type="ECO:0000256" key="9">
    <source>
        <dbReference type="PIRSR" id="PIRSR607583-1"/>
    </source>
</evidence>
<keyword evidence="9" id="KW-0479">Metal-binding</keyword>
<dbReference type="PANTHER" id="PTHR12893:SF0">
    <property type="entry name" value="GRASP65"/>
    <property type="match status" value="1"/>
</dbReference>
<keyword evidence="11" id="KW-1185">Reference proteome</keyword>
<reference evidence="12" key="1">
    <citation type="submission" date="2022-11" db="UniProtKB">
        <authorList>
            <consortium name="WormBaseParasite"/>
        </authorList>
    </citation>
    <scope>IDENTIFICATION</scope>
</reference>
<dbReference type="FunFam" id="2.30.42.10:FF:000026">
    <property type="entry name" value="Golgi reassembly stacking protein 2"/>
    <property type="match status" value="1"/>
</dbReference>
<evidence type="ECO:0000256" key="4">
    <source>
        <dbReference type="ARBA" id="ARBA00022707"/>
    </source>
</evidence>
<evidence type="ECO:0000313" key="11">
    <source>
        <dbReference type="Proteomes" id="UP000887565"/>
    </source>
</evidence>
<keyword evidence="3" id="KW-0597">Phosphoprotein</keyword>
<evidence type="ECO:0000256" key="8">
    <source>
        <dbReference type="ARBA" id="ARBA00023288"/>
    </source>
</evidence>
<evidence type="ECO:0000256" key="3">
    <source>
        <dbReference type="ARBA" id="ARBA00022553"/>
    </source>
</evidence>
<dbReference type="WBParaSite" id="nRc.2.0.1.t45747-RA">
    <property type="protein sequence ID" value="nRc.2.0.1.t45747-RA"/>
    <property type="gene ID" value="nRc.2.0.1.g45747"/>
</dbReference>
<dbReference type="AlphaFoldDB" id="A0A915L4R4"/>
<dbReference type="Pfam" id="PF04495">
    <property type="entry name" value="GRASP55_65"/>
    <property type="match status" value="1"/>
</dbReference>
<dbReference type="SUPFAM" id="SSF50156">
    <property type="entry name" value="PDZ domain-like"/>
    <property type="match status" value="2"/>
</dbReference>
<dbReference type="InterPro" id="IPR007583">
    <property type="entry name" value="GRASP55_65"/>
</dbReference>
<keyword evidence="8" id="KW-0449">Lipoprotein</keyword>
<dbReference type="GO" id="GO:0007030">
    <property type="term" value="P:Golgi organization"/>
    <property type="evidence" value="ECO:0007669"/>
    <property type="project" value="TreeGrafter"/>
</dbReference>
<feature type="binding site" evidence="9">
    <location>
        <position position="105"/>
    </location>
    <ligand>
        <name>Zn(2+)</name>
        <dbReference type="ChEBI" id="CHEBI:29105"/>
    </ligand>
</feature>
<keyword evidence="4" id="KW-0519">Myristate</keyword>
<evidence type="ECO:0000256" key="1">
    <source>
        <dbReference type="ARBA" id="ARBA00004394"/>
    </source>
</evidence>
<dbReference type="InterPro" id="IPR036034">
    <property type="entry name" value="PDZ_sf"/>
</dbReference>
<dbReference type="FunFam" id="2.30.42.10:FF:000056">
    <property type="entry name" value="Golgi reassembly-stacking protein 2 isoform 1"/>
    <property type="match status" value="1"/>
</dbReference>
<organism evidence="11 12">
    <name type="scientific">Romanomermis culicivorax</name>
    <name type="common">Nematode worm</name>
    <dbReference type="NCBI Taxonomy" id="13658"/>
    <lineage>
        <taxon>Eukaryota</taxon>
        <taxon>Metazoa</taxon>
        <taxon>Ecdysozoa</taxon>
        <taxon>Nematoda</taxon>
        <taxon>Enoplea</taxon>
        <taxon>Dorylaimia</taxon>
        <taxon>Mermithida</taxon>
        <taxon>Mermithoidea</taxon>
        <taxon>Mermithidae</taxon>
        <taxon>Romanomermis</taxon>
    </lineage>
</organism>
<keyword evidence="7" id="KW-0472">Membrane</keyword>
<keyword evidence="5" id="KW-0677">Repeat</keyword>
<evidence type="ECO:0000256" key="7">
    <source>
        <dbReference type="ARBA" id="ARBA00023136"/>
    </source>
</evidence>
<evidence type="ECO:0000256" key="2">
    <source>
        <dbReference type="ARBA" id="ARBA00007144"/>
    </source>
</evidence>
<name>A0A915L4R4_ROMCU</name>
<evidence type="ECO:0000313" key="12">
    <source>
        <dbReference type="WBParaSite" id="nRc.2.0.1.t45747-RA"/>
    </source>
</evidence>
<dbReference type="Proteomes" id="UP000887565">
    <property type="component" value="Unplaced"/>
</dbReference>
<dbReference type="GO" id="GO:0000139">
    <property type="term" value="C:Golgi membrane"/>
    <property type="evidence" value="ECO:0007669"/>
    <property type="project" value="UniProtKB-SubCell"/>
</dbReference>
<feature type="domain" description="PDZ GRASP-type" evidence="10">
    <location>
        <begin position="198"/>
        <end position="286"/>
    </location>
</feature>
<proteinExistence type="inferred from homology"/>
<comment type="subcellular location">
    <subcellularLocation>
        <location evidence="1">Golgi apparatus membrane</location>
    </subcellularLocation>
</comment>
<dbReference type="PROSITE" id="PS51865">
    <property type="entry name" value="PDZ_GRASP"/>
    <property type="match status" value="2"/>
</dbReference>
<keyword evidence="6" id="KW-0333">Golgi apparatus</keyword>
<dbReference type="Gene3D" id="2.30.42.10">
    <property type="match status" value="2"/>
</dbReference>
<feature type="domain" description="PDZ GRASP-type" evidence="10">
    <location>
        <begin position="102"/>
        <end position="192"/>
    </location>
</feature>
<dbReference type="GO" id="GO:0046872">
    <property type="term" value="F:metal ion binding"/>
    <property type="evidence" value="ECO:0007669"/>
    <property type="project" value="UniProtKB-KW"/>
</dbReference>
<dbReference type="InterPro" id="IPR024958">
    <property type="entry name" value="GRASP_PDZ"/>
</dbReference>
<feature type="binding site" evidence="9">
    <location>
        <position position="190"/>
    </location>
    <ligand>
        <name>Zn(2+)</name>
        <dbReference type="ChEBI" id="CHEBI:29105"/>
    </ligand>
</feature>
<evidence type="ECO:0000256" key="6">
    <source>
        <dbReference type="ARBA" id="ARBA00023034"/>
    </source>
</evidence>
<dbReference type="PANTHER" id="PTHR12893">
    <property type="entry name" value="GOLGI REASSEMBLY STACKING PROTEIN GRASP"/>
    <property type="match status" value="1"/>
</dbReference>
<accession>A0A915L4R4</accession>
<keyword evidence="9" id="KW-0862">Zinc</keyword>
<sequence length="473" mass="51843">MRELLTVSLRKFDDKTNESKYLYYNKCKVTATSVKYKKNCAKRRVHDSKKKFTFSFNFGYEFIFNNDVKNELRKPSDIPKLFSIQQLMGSGQSVEIPGGGTEGYHVLRVQENSPGQRAGLEAFFDFIVAVGNQRLDKDNDVLKEILKQHVERPLELTVFNSKTQTVRQTQIVPSQCWGGQGLLGISIRFCSFEGASQNVWHVLDINPNSPASIAGLRANTDYILGAESVLNDPDDLFTMVQANEGKPMKLFVYNVETDAVREISLTPNTGWGGEGSLGCDIGYGYLHRIPASVDRSDNVKEVADQLSSLSLGEEVNETVLVMHDNFLGVNNPNETQLPSQAALVGKIQPIFATGQPSTSTLNVVPSVATASVSDQENVAVPPHQSFAPFHPSPLVTQTPIVGGPGSAFAKLPPPMTPMSTSTFAENRTTPVVTENVGVMNSQSGALTVEGNVKFLFNLKWSRKEVVVMSSICV</sequence>